<dbReference type="STRING" id="1817863.A2Y62_20590"/>
<organism evidence="4 5">
    <name type="scientific">Candidatus Fischerbacteria bacterium RBG_13_37_8</name>
    <dbReference type="NCBI Taxonomy" id="1817863"/>
    <lineage>
        <taxon>Bacteria</taxon>
        <taxon>Candidatus Fischeribacteriota</taxon>
    </lineage>
</organism>
<dbReference type="FunFam" id="3.40.630.40:FF:000005">
    <property type="entry name" value="N-acetylmuramoyl-L-alanine amidase (AmiA)"/>
    <property type="match status" value="1"/>
</dbReference>
<dbReference type="InterPro" id="IPR011990">
    <property type="entry name" value="TPR-like_helical_dom_sf"/>
</dbReference>
<keyword evidence="1" id="KW-0378">Hydrolase</keyword>
<name>A0A1F5VEF9_9BACT</name>
<dbReference type="Pfam" id="PF11741">
    <property type="entry name" value="AMIN"/>
    <property type="match status" value="1"/>
</dbReference>
<feature type="signal peptide" evidence="2">
    <location>
        <begin position="1"/>
        <end position="20"/>
    </location>
</feature>
<dbReference type="EMBL" id="MFGW01000187">
    <property type="protein sequence ID" value="OGF61822.1"/>
    <property type="molecule type" value="Genomic_DNA"/>
</dbReference>
<dbReference type="SUPFAM" id="SSF53187">
    <property type="entry name" value="Zn-dependent exopeptidases"/>
    <property type="match status" value="1"/>
</dbReference>
<reference evidence="4 5" key="1">
    <citation type="journal article" date="2016" name="Nat. Commun.">
        <title>Thousands of microbial genomes shed light on interconnected biogeochemical processes in an aquifer system.</title>
        <authorList>
            <person name="Anantharaman K."/>
            <person name="Brown C.T."/>
            <person name="Hug L.A."/>
            <person name="Sharon I."/>
            <person name="Castelle C.J."/>
            <person name="Probst A.J."/>
            <person name="Thomas B.C."/>
            <person name="Singh A."/>
            <person name="Wilkins M.J."/>
            <person name="Karaoz U."/>
            <person name="Brodie E.L."/>
            <person name="Williams K.H."/>
            <person name="Hubbard S.S."/>
            <person name="Banfield J.F."/>
        </authorList>
    </citation>
    <scope>NUCLEOTIDE SEQUENCE [LARGE SCALE GENOMIC DNA]</scope>
</reference>
<dbReference type="GO" id="GO:0030288">
    <property type="term" value="C:outer membrane-bounded periplasmic space"/>
    <property type="evidence" value="ECO:0007669"/>
    <property type="project" value="TreeGrafter"/>
</dbReference>
<dbReference type="PANTHER" id="PTHR30404:SF0">
    <property type="entry name" value="N-ACETYLMURAMOYL-L-ALANINE AMIDASE AMIC"/>
    <property type="match status" value="1"/>
</dbReference>
<dbReference type="Gene3D" id="1.25.40.10">
    <property type="entry name" value="Tetratricopeptide repeat domain"/>
    <property type="match status" value="1"/>
</dbReference>
<dbReference type="InterPro" id="IPR021731">
    <property type="entry name" value="AMIN_dom"/>
</dbReference>
<dbReference type="Proteomes" id="UP000178943">
    <property type="component" value="Unassembled WGS sequence"/>
</dbReference>
<evidence type="ECO:0000256" key="2">
    <source>
        <dbReference type="SAM" id="SignalP"/>
    </source>
</evidence>
<feature type="chain" id="PRO_5009521980" description="MurNAc-LAA domain-containing protein" evidence="2">
    <location>
        <begin position="21"/>
        <end position="568"/>
    </location>
</feature>
<dbReference type="InterPro" id="IPR002508">
    <property type="entry name" value="MurNAc-LAA_cat"/>
</dbReference>
<feature type="domain" description="MurNAc-LAA" evidence="3">
    <location>
        <begin position="401"/>
        <end position="551"/>
    </location>
</feature>
<dbReference type="Pfam" id="PF01520">
    <property type="entry name" value="Amidase_3"/>
    <property type="match status" value="1"/>
</dbReference>
<dbReference type="CDD" id="cd02696">
    <property type="entry name" value="MurNAc-LAA"/>
    <property type="match status" value="1"/>
</dbReference>
<accession>A0A1F5VEF9</accession>
<comment type="caution">
    <text evidence="4">The sequence shown here is derived from an EMBL/GenBank/DDBJ whole genome shotgun (WGS) entry which is preliminary data.</text>
</comment>
<evidence type="ECO:0000313" key="4">
    <source>
        <dbReference type="EMBL" id="OGF61822.1"/>
    </source>
</evidence>
<dbReference type="InterPro" id="IPR050695">
    <property type="entry name" value="N-acetylmuramoyl_amidase_3"/>
</dbReference>
<dbReference type="PANTHER" id="PTHR30404">
    <property type="entry name" value="N-ACETYLMURAMOYL-L-ALANINE AMIDASE"/>
    <property type="match status" value="1"/>
</dbReference>
<dbReference type="GO" id="GO:0009253">
    <property type="term" value="P:peptidoglycan catabolic process"/>
    <property type="evidence" value="ECO:0007669"/>
    <property type="project" value="InterPro"/>
</dbReference>
<dbReference type="Gene3D" id="2.60.40.3500">
    <property type="match status" value="1"/>
</dbReference>
<proteinExistence type="predicted"/>
<dbReference type="SMART" id="SM00646">
    <property type="entry name" value="Ami_3"/>
    <property type="match status" value="1"/>
</dbReference>
<gene>
    <name evidence="4" type="ORF">A2Y62_20590</name>
</gene>
<evidence type="ECO:0000259" key="3">
    <source>
        <dbReference type="SMART" id="SM00646"/>
    </source>
</evidence>
<dbReference type="GO" id="GO:0008745">
    <property type="term" value="F:N-acetylmuramoyl-L-alanine amidase activity"/>
    <property type="evidence" value="ECO:0007669"/>
    <property type="project" value="InterPro"/>
</dbReference>
<dbReference type="AlphaFoldDB" id="A0A1F5VEF9"/>
<keyword evidence="2" id="KW-0732">Signal</keyword>
<sequence>MRKIALMIIAGCLCITGWTASGLHASIKHALGMYKNAEKKEAILFSQSKKITENKFVEIANLYKDIHTAYPSAKIADDALHKEAGIYEKGYRIFLEDDYLQRSINLHKELISRYPKSIYADDAVYMVALLEWEKRNGIQAINYLNQLKTLYPKSDMSKKAEILRKTIEDTGIIQKNAKKEFPMLKSIRHWTGKRYTRVVLDFDSKAGYSYGTLKEPDRVFIDIEPALVSHDLIEHKIEVEKGFLKGVRVGQYSEKTGRVVLDFDKIKRFDIFSLSDPYRIVVDIYADEIEEKQEAKETEKKIASVPEIEAPMEPEHQVKSPGVNSDGTYSLARQLGLGVRKIVLDPGHGGKDPGAIGQNGVKEKDVALSVAKYLAENLEKEGFNVYMTREKDVYLSLEERTAKANSLEADLFISIHANAHRNKRLMGIETYYLNFAVTEEEMAIAARENATSQKNIGEMQKLIKKIMLNAKVKESKDFASVVHRYLVKTIKQKYGTGDLGVKKAPFYVLIGAQMPAILLEVSFLSNTTEANRLASATYKLLLAEGIKEGVKRYGKELMGEESPMGSVP</sequence>
<protein>
    <recommendedName>
        <fullName evidence="3">MurNAc-LAA domain-containing protein</fullName>
    </recommendedName>
</protein>
<evidence type="ECO:0000256" key="1">
    <source>
        <dbReference type="ARBA" id="ARBA00022801"/>
    </source>
</evidence>
<dbReference type="Gene3D" id="3.40.630.40">
    <property type="entry name" value="Zn-dependent exopeptidases"/>
    <property type="match status" value="1"/>
</dbReference>
<evidence type="ECO:0000313" key="5">
    <source>
        <dbReference type="Proteomes" id="UP000178943"/>
    </source>
</evidence>